<name>A0AAN4YI38_ASPOZ</name>
<feature type="region of interest" description="Disordered" evidence="1">
    <location>
        <begin position="1"/>
        <end position="40"/>
    </location>
</feature>
<feature type="region of interest" description="Disordered" evidence="1">
    <location>
        <begin position="69"/>
        <end position="108"/>
    </location>
</feature>
<dbReference type="AlphaFoldDB" id="A0AAN4YI38"/>
<feature type="compositionally biased region" description="Polar residues" evidence="1">
    <location>
        <begin position="1"/>
        <end position="14"/>
    </location>
</feature>
<protein>
    <submittedName>
        <fullName evidence="2">Unnamed protein product</fullName>
    </submittedName>
</protein>
<feature type="compositionally biased region" description="Basic and acidic residues" evidence="1">
    <location>
        <begin position="99"/>
        <end position="108"/>
    </location>
</feature>
<feature type="compositionally biased region" description="Basic residues" evidence="1">
    <location>
        <begin position="15"/>
        <end position="31"/>
    </location>
</feature>
<evidence type="ECO:0000313" key="2">
    <source>
        <dbReference type="EMBL" id="GMG31077.1"/>
    </source>
</evidence>
<reference evidence="2" key="1">
    <citation type="submission" date="2023-04" db="EMBL/GenBank/DDBJ databases">
        <title>Aspergillus oryzae NBRC 4228.</title>
        <authorList>
            <person name="Ichikawa N."/>
            <person name="Sato H."/>
            <person name="Tonouchi N."/>
        </authorList>
    </citation>
    <scope>NUCLEOTIDE SEQUENCE</scope>
    <source>
        <strain evidence="2">NBRC 4228</strain>
    </source>
</reference>
<evidence type="ECO:0000256" key="1">
    <source>
        <dbReference type="SAM" id="MobiDB-lite"/>
    </source>
</evidence>
<dbReference type="Proteomes" id="UP001165205">
    <property type="component" value="Unassembled WGS sequence"/>
</dbReference>
<gene>
    <name evidence="2" type="ORF">Aory04_000703800</name>
</gene>
<proteinExistence type="predicted"/>
<dbReference type="EMBL" id="BSYA01000079">
    <property type="protein sequence ID" value="GMG31077.1"/>
    <property type="molecule type" value="Genomic_DNA"/>
</dbReference>
<evidence type="ECO:0000313" key="3">
    <source>
        <dbReference type="Proteomes" id="UP001165205"/>
    </source>
</evidence>
<sequence length="108" mass="11639">MQAAVTQTGESQSRQKPHGKSHERKKQHYAGKNRAPVTSIARVDETSALTANKEKVGAALSALKIAPHFGHIRLEDSGVPVSDRSSDRRVNSSGLDGDTSEKVSSDWC</sequence>
<accession>A0AAN4YI38</accession>
<organism evidence="2 3">
    <name type="scientific">Aspergillus oryzae</name>
    <name type="common">Yellow koji mold</name>
    <dbReference type="NCBI Taxonomy" id="5062"/>
    <lineage>
        <taxon>Eukaryota</taxon>
        <taxon>Fungi</taxon>
        <taxon>Dikarya</taxon>
        <taxon>Ascomycota</taxon>
        <taxon>Pezizomycotina</taxon>
        <taxon>Eurotiomycetes</taxon>
        <taxon>Eurotiomycetidae</taxon>
        <taxon>Eurotiales</taxon>
        <taxon>Aspergillaceae</taxon>
        <taxon>Aspergillus</taxon>
        <taxon>Aspergillus subgen. Circumdati</taxon>
    </lineage>
</organism>
<comment type="caution">
    <text evidence="2">The sequence shown here is derived from an EMBL/GenBank/DDBJ whole genome shotgun (WGS) entry which is preliminary data.</text>
</comment>